<evidence type="ECO:0008006" key="3">
    <source>
        <dbReference type="Google" id="ProtNLM"/>
    </source>
</evidence>
<dbReference type="EMBL" id="JMFG01000001">
    <property type="protein sequence ID" value="KDA55044.1"/>
    <property type="molecule type" value="Genomic_DNA"/>
</dbReference>
<organism evidence="1 2">
    <name type="scientific">Thermoanaerobaculum aquaticum</name>
    <dbReference type="NCBI Taxonomy" id="1312852"/>
    <lineage>
        <taxon>Bacteria</taxon>
        <taxon>Pseudomonadati</taxon>
        <taxon>Acidobacteriota</taxon>
        <taxon>Thermoanaerobaculia</taxon>
        <taxon>Thermoanaerobaculales</taxon>
        <taxon>Thermoanaerobaculaceae</taxon>
        <taxon>Thermoanaerobaculum</taxon>
    </lineage>
</organism>
<comment type="caution">
    <text evidence="1">The sequence shown here is derived from an EMBL/GenBank/DDBJ whole genome shotgun (WGS) entry which is preliminary data.</text>
</comment>
<gene>
    <name evidence="1" type="ORF">EG19_00025</name>
</gene>
<proteinExistence type="predicted"/>
<dbReference type="RefSeq" id="WP_038046095.1">
    <property type="nucleotide sequence ID" value="NZ_JMFG01000001.1"/>
</dbReference>
<dbReference type="PROSITE" id="PS00409">
    <property type="entry name" value="PROKAR_NTER_METHYL"/>
    <property type="match status" value="1"/>
</dbReference>
<dbReference type="Pfam" id="PF07963">
    <property type="entry name" value="N_methyl"/>
    <property type="match status" value="1"/>
</dbReference>
<protein>
    <recommendedName>
        <fullName evidence="3">Type II secretion system protein</fullName>
    </recommendedName>
</protein>
<dbReference type="AlphaFoldDB" id="A0A062Y028"/>
<dbReference type="InterPro" id="IPR012902">
    <property type="entry name" value="N_methyl_site"/>
</dbReference>
<accession>A0A062Y028</accession>
<reference evidence="1 2" key="1">
    <citation type="submission" date="2014-04" db="EMBL/GenBank/DDBJ databases">
        <title>The Genome Sequence of Thermoanaerobaculum aquaticum MP-01, The First Cultivated Group 23 Acidobacterium.</title>
        <authorList>
            <person name="Stamps B.W."/>
            <person name="Losey N.A."/>
            <person name="Lawson P.A."/>
            <person name="Stevenson B.S."/>
        </authorList>
    </citation>
    <scope>NUCLEOTIDE SEQUENCE [LARGE SCALE GENOMIC DNA]</scope>
    <source>
        <strain evidence="1 2">MP-01</strain>
    </source>
</reference>
<dbReference type="Proteomes" id="UP000027284">
    <property type="component" value="Unassembled WGS sequence"/>
</dbReference>
<dbReference type="NCBIfam" id="TIGR02532">
    <property type="entry name" value="IV_pilin_GFxxxE"/>
    <property type="match status" value="1"/>
</dbReference>
<evidence type="ECO:0000313" key="2">
    <source>
        <dbReference type="Proteomes" id="UP000027284"/>
    </source>
</evidence>
<dbReference type="STRING" id="1312852.EG19_00025"/>
<sequence>MTARVRGVMKRKAQKGMTLVEVLVALAILLFVALAILEMFTMSYLANMGSLARTDLQYRAQRVAESIRYMYAIYRQRNVAVPIPACGIDFSNITPGEVSIPNDPTDACWGEPLFRVVDADSASARYDLRYEITDEGQFWLVTVRAYPRETGLRYLGMAIAAKGVRYVAQLPK</sequence>
<keyword evidence="2" id="KW-1185">Reference proteome</keyword>
<name>A0A062Y028_9BACT</name>
<evidence type="ECO:0000313" key="1">
    <source>
        <dbReference type="EMBL" id="KDA55044.1"/>
    </source>
</evidence>